<sequence>MGSILVKMFLPTISGLAFLPTVSIAAKRRFHIEAMVYFFTMFFITCYHVCDGLGFLSICIMRSELLEYFSVYGIALSIWVTLIALGEFEEPQRLAVVMAGVLGIAVRVHEDSWGTGVYAGPIVAALLLLALKHTKKMIQLRAFLPSRKVYTHHLGPGICFLVLAFTLRFYFQEWDYPYVHSFFHCCLSAACVIMLPRSSSVALGNQQPDKLSCYTLCCCV</sequence>
<evidence type="ECO:0000256" key="4">
    <source>
        <dbReference type="ARBA" id="ARBA00022692"/>
    </source>
</evidence>
<evidence type="ECO:0000313" key="9">
    <source>
        <dbReference type="RefSeq" id="XP_032829211.1"/>
    </source>
</evidence>
<comment type="subcellular location">
    <subcellularLocation>
        <location evidence="1">Cell membrane</location>
        <topology evidence="1">Multi-pass membrane protein</topology>
    </subcellularLocation>
</comment>
<dbReference type="AlphaFoldDB" id="A0AAJ7U3K1"/>
<feature type="transmembrane region" description="Helical" evidence="7">
    <location>
        <begin position="112"/>
        <end position="131"/>
    </location>
</feature>
<dbReference type="PANTHER" id="PTHR14319:SF7">
    <property type="entry name" value="POST-GPI ATTACHMENT TO PROTEINS FACTOR 6"/>
    <property type="match status" value="1"/>
</dbReference>
<evidence type="ECO:0000313" key="8">
    <source>
        <dbReference type="Proteomes" id="UP001318040"/>
    </source>
</evidence>
<keyword evidence="3" id="KW-1003">Cell membrane</keyword>
<dbReference type="GO" id="GO:0005886">
    <property type="term" value="C:plasma membrane"/>
    <property type="evidence" value="ECO:0007669"/>
    <property type="project" value="UniProtKB-SubCell"/>
</dbReference>
<organism evidence="8 9">
    <name type="scientific">Petromyzon marinus</name>
    <name type="common">Sea lamprey</name>
    <dbReference type="NCBI Taxonomy" id="7757"/>
    <lineage>
        <taxon>Eukaryota</taxon>
        <taxon>Metazoa</taxon>
        <taxon>Chordata</taxon>
        <taxon>Craniata</taxon>
        <taxon>Vertebrata</taxon>
        <taxon>Cyclostomata</taxon>
        <taxon>Hyperoartia</taxon>
        <taxon>Petromyzontiformes</taxon>
        <taxon>Petromyzontidae</taxon>
        <taxon>Petromyzon</taxon>
    </lineage>
</organism>
<gene>
    <name evidence="9" type="primary">MYMK</name>
</gene>
<evidence type="ECO:0000256" key="2">
    <source>
        <dbReference type="ARBA" id="ARBA00005542"/>
    </source>
</evidence>
<dbReference type="RefSeq" id="XP_032829211.1">
    <property type="nucleotide sequence ID" value="XM_032973320.1"/>
</dbReference>
<comment type="similarity">
    <text evidence="2">Belongs to the TMEM8 family.</text>
</comment>
<keyword evidence="4 7" id="KW-0812">Transmembrane</keyword>
<name>A0AAJ7U3K1_PETMA</name>
<dbReference type="Pfam" id="PF12036">
    <property type="entry name" value="DUF3522"/>
    <property type="match status" value="1"/>
</dbReference>
<evidence type="ECO:0000256" key="1">
    <source>
        <dbReference type="ARBA" id="ARBA00004651"/>
    </source>
</evidence>
<protein>
    <submittedName>
        <fullName evidence="9">Protein myomaker</fullName>
    </submittedName>
</protein>
<dbReference type="InterPro" id="IPR021910">
    <property type="entry name" value="NGX6/PGAP6/MYMK"/>
</dbReference>
<evidence type="ECO:0000256" key="6">
    <source>
        <dbReference type="ARBA" id="ARBA00023136"/>
    </source>
</evidence>
<evidence type="ECO:0000256" key="5">
    <source>
        <dbReference type="ARBA" id="ARBA00022989"/>
    </source>
</evidence>
<accession>A0AAJ7U3K1</accession>
<dbReference type="PANTHER" id="PTHR14319">
    <property type="entry name" value="FIVE-SPAN TRANSMEMBRANE PROTEIN M83"/>
    <property type="match status" value="1"/>
</dbReference>
<dbReference type="KEGG" id="pmrn:116953262"/>
<evidence type="ECO:0000256" key="3">
    <source>
        <dbReference type="ARBA" id="ARBA00022475"/>
    </source>
</evidence>
<proteinExistence type="inferred from homology"/>
<feature type="transmembrane region" description="Helical" evidence="7">
    <location>
        <begin position="35"/>
        <end position="58"/>
    </location>
</feature>
<keyword evidence="6 7" id="KW-0472">Membrane</keyword>
<dbReference type="Proteomes" id="UP001318040">
    <property type="component" value="Chromosome 50"/>
</dbReference>
<feature type="transmembrane region" description="Helical" evidence="7">
    <location>
        <begin position="152"/>
        <end position="171"/>
    </location>
</feature>
<keyword evidence="8" id="KW-1185">Reference proteome</keyword>
<feature type="transmembrane region" description="Helical" evidence="7">
    <location>
        <begin position="65"/>
        <end position="85"/>
    </location>
</feature>
<keyword evidence="5 7" id="KW-1133">Transmembrane helix</keyword>
<reference evidence="9" key="1">
    <citation type="submission" date="2025-08" db="UniProtKB">
        <authorList>
            <consortium name="RefSeq"/>
        </authorList>
    </citation>
    <scope>IDENTIFICATION</scope>
    <source>
        <tissue evidence="9">Sperm</tissue>
    </source>
</reference>
<evidence type="ECO:0000256" key="7">
    <source>
        <dbReference type="SAM" id="Phobius"/>
    </source>
</evidence>